<feature type="transmembrane region" description="Helical" evidence="6">
    <location>
        <begin position="215"/>
        <end position="241"/>
    </location>
</feature>
<dbReference type="EMBL" id="QJTI01000015">
    <property type="protein sequence ID" value="PYF02048.1"/>
    <property type="molecule type" value="Genomic_DNA"/>
</dbReference>
<comment type="subcellular location">
    <subcellularLocation>
        <location evidence="1">Membrane</location>
        <topology evidence="1">Multi-pass membrane protein</topology>
    </subcellularLocation>
</comment>
<organism evidence="7 8">
    <name type="scientific">Rhodopseudomonas faecalis</name>
    <dbReference type="NCBI Taxonomy" id="99655"/>
    <lineage>
        <taxon>Bacteria</taxon>
        <taxon>Pseudomonadati</taxon>
        <taxon>Pseudomonadota</taxon>
        <taxon>Alphaproteobacteria</taxon>
        <taxon>Hyphomicrobiales</taxon>
        <taxon>Nitrobacteraceae</taxon>
        <taxon>Rhodopseudomonas</taxon>
    </lineage>
</organism>
<comment type="similarity">
    <text evidence="2">Belongs to the autoinducer-2 exporter (AI-2E) (TC 2.A.86) family.</text>
</comment>
<evidence type="ECO:0000313" key="8">
    <source>
        <dbReference type="Proteomes" id="UP000248148"/>
    </source>
</evidence>
<evidence type="ECO:0000313" key="7">
    <source>
        <dbReference type="EMBL" id="PYF02048.1"/>
    </source>
</evidence>
<dbReference type="Pfam" id="PF01594">
    <property type="entry name" value="AI-2E_transport"/>
    <property type="match status" value="1"/>
</dbReference>
<feature type="transmembrane region" description="Helical" evidence="6">
    <location>
        <begin position="162"/>
        <end position="184"/>
    </location>
</feature>
<evidence type="ECO:0000256" key="6">
    <source>
        <dbReference type="SAM" id="Phobius"/>
    </source>
</evidence>
<dbReference type="PANTHER" id="PTHR21716">
    <property type="entry name" value="TRANSMEMBRANE PROTEIN"/>
    <property type="match status" value="1"/>
</dbReference>
<feature type="transmembrane region" description="Helical" evidence="6">
    <location>
        <begin position="49"/>
        <end position="67"/>
    </location>
</feature>
<proteinExistence type="inferred from homology"/>
<feature type="transmembrane region" description="Helical" evidence="6">
    <location>
        <begin position="79"/>
        <end position="104"/>
    </location>
</feature>
<keyword evidence="8" id="KW-1185">Reference proteome</keyword>
<evidence type="ECO:0000256" key="3">
    <source>
        <dbReference type="ARBA" id="ARBA00022692"/>
    </source>
</evidence>
<reference evidence="7 8" key="1">
    <citation type="submission" date="2018-06" db="EMBL/GenBank/DDBJ databases">
        <title>Genomic Encyclopedia of Archaeal and Bacterial Type Strains, Phase II (KMG-II): from individual species to whole genera.</title>
        <authorList>
            <person name="Goeker M."/>
        </authorList>
    </citation>
    <scope>NUCLEOTIDE SEQUENCE [LARGE SCALE GENOMIC DNA]</scope>
    <source>
        <strain evidence="7 8">JCM 11668</strain>
    </source>
</reference>
<evidence type="ECO:0000256" key="1">
    <source>
        <dbReference type="ARBA" id="ARBA00004141"/>
    </source>
</evidence>
<evidence type="ECO:0000256" key="5">
    <source>
        <dbReference type="ARBA" id="ARBA00023136"/>
    </source>
</evidence>
<keyword evidence="5 6" id="KW-0472">Membrane</keyword>
<feature type="transmembrane region" description="Helical" evidence="6">
    <location>
        <begin position="285"/>
        <end position="307"/>
    </location>
</feature>
<keyword evidence="4 6" id="KW-1133">Transmembrane helix</keyword>
<dbReference type="PANTHER" id="PTHR21716:SF16">
    <property type="entry name" value="BLL1467 PROTEIN"/>
    <property type="match status" value="1"/>
</dbReference>
<gene>
    <name evidence="7" type="ORF">BJ122_11579</name>
</gene>
<protein>
    <submittedName>
        <fullName evidence="7">Putative PurR-regulated permease PerM</fullName>
    </submittedName>
</protein>
<dbReference type="Proteomes" id="UP000248148">
    <property type="component" value="Unassembled WGS sequence"/>
</dbReference>
<feature type="transmembrane region" description="Helical" evidence="6">
    <location>
        <begin position="26"/>
        <end position="43"/>
    </location>
</feature>
<dbReference type="InterPro" id="IPR002549">
    <property type="entry name" value="AI-2E-like"/>
</dbReference>
<comment type="caution">
    <text evidence="7">The sequence shown here is derived from an EMBL/GenBank/DDBJ whole genome shotgun (WGS) entry which is preliminary data.</text>
</comment>
<evidence type="ECO:0000256" key="4">
    <source>
        <dbReference type="ARBA" id="ARBA00022989"/>
    </source>
</evidence>
<keyword evidence="3 6" id="KW-0812">Transmembrane</keyword>
<evidence type="ECO:0000256" key="2">
    <source>
        <dbReference type="ARBA" id="ARBA00009773"/>
    </source>
</evidence>
<dbReference type="AlphaFoldDB" id="A0A318TFV0"/>
<name>A0A318TFV0_9BRAD</name>
<feature type="transmembrane region" description="Helical" evidence="6">
    <location>
        <begin position="247"/>
        <end position="273"/>
    </location>
</feature>
<dbReference type="GO" id="GO:0055085">
    <property type="term" value="P:transmembrane transport"/>
    <property type="evidence" value="ECO:0007669"/>
    <property type="project" value="TreeGrafter"/>
</dbReference>
<sequence length="365" mass="39595">MPSDPVGTPVPDSNSAIPPLIRRTEIVPVALVALVIIIVIGSLYIAKPFFLPVITAFVVGTMLAPAAGRLELHRVPRALSAVLIVALAFAVVAFMVTLIAAPVVDWSGRLPELGAKLKEKLQMFDGVIAMWRQMQTALGSPDHISAPIQFPTIEWMQPTYEFLSPTLTETLLFLVTLVLFIASWKDLRRAMVMTFAERDTRLRVLRILNEIEGSLGSYLLTVTVINFCYGIATGVICWLSGMPNPAALGALAAMLNFLPIIGPFVMFVILTLVGIVSFPTLGSGLMAPFGFALLTFVEGHFITPAIIGRRLSLNVLAVFITLAFWTWLWGPMGGFLAVPLLIVALVLKEHLVPEDAPNLPGSDDK</sequence>
<dbReference type="RefSeq" id="WP_430694783.1">
    <property type="nucleotide sequence ID" value="NZ_QJTI01000015.1"/>
</dbReference>
<accession>A0A318TFV0</accession>
<dbReference type="GO" id="GO:0016020">
    <property type="term" value="C:membrane"/>
    <property type="evidence" value="ECO:0007669"/>
    <property type="project" value="UniProtKB-SubCell"/>
</dbReference>